<accession>A0A2T1A761</accession>
<dbReference type="RefSeq" id="WP_106347215.1">
    <property type="nucleotide sequence ID" value="NZ_PVUE01000001.1"/>
</dbReference>
<reference evidence="4 5" key="1">
    <citation type="submission" date="2018-03" db="EMBL/GenBank/DDBJ databases">
        <title>Genomic Encyclopedia of Archaeal and Bacterial Type Strains, Phase II (KMG-II): from individual species to whole genera.</title>
        <authorList>
            <person name="Goeker M."/>
        </authorList>
    </citation>
    <scope>NUCLEOTIDE SEQUENCE [LARGE SCALE GENOMIC DNA]</scope>
    <source>
        <strain evidence="4 5">DSM 100065</strain>
    </source>
</reference>
<dbReference type="OrthoDB" id="286404at2"/>
<sequence>MDYGRLFDMSGRHAVVIGGGSGIGRECALALSAHGARVTVADRDADAAAHTCALGDRLTSYELDVLDEAAIATAARNLGAVDALVFTAATNVRKRIADYSVDEFDRVVSLNMRASFNLIREFGKVMAARGRGSIVGFSSIRAVAVEPGQSVYAATKAGLVQLLRTAAAEFGPSGVRLNAIAPGVVETPLTQQIRDNKEWYDAYATKSALGRWARADEMAGAAVYLCSDASSFVTGSVLYVDGGWTAIDGRYEPPN</sequence>
<dbReference type="AlphaFoldDB" id="A0A2T1A761"/>
<dbReference type="Gene3D" id="3.40.50.720">
    <property type="entry name" value="NAD(P)-binding Rossmann-like Domain"/>
    <property type="match status" value="1"/>
</dbReference>
<evidence type="ECO:0000256" key="2">
    <source>
        <dbReference type="ARBA" id="ARBA00023002"/>
    </source>
</evidence>
<dbReference type="InterPro" id="IPR057326">
    <property type="entry name" value="KR_dom"/>
</dbReference>
<dbReference type="PRINTS" id="PR00080">
    <property type="entry name" value="SDRFAMILY"/>
</dbReference>
<dbReference type="PANTHER" id="PTHR43477:SF1">
    <property type="entry name" value="DIHYDROANTICAPSIN 7-DEHYDROGENASE"/>
    <property type="match status" value="1"/>
</dbReference>
<dbReference type="InterPro" id="IPR002347">
    <property type="entry name" value="SDR_fam"/>
</dbReference>
<organism evidence="4 5">
    <name type="scientific">Antricoccus suffuscus</name>
    <dbReference type="NCBI Taxonomy" id="1629062"/>
    <lineage>
        <taxon>Bacteria</taxon>
        <taxon>Bacillati</taxon>
        <taxon>Actinomycetota</taxon>
        <taxon>Actinomycetes</taxon>
        <taxon>Geodermatophilales</taxon>
        <taxon>Antricoccaceae</taxon>
        <taxon>Antricoccus</taxon>
    </lineage>
</organism>
<dbReference type="InterPro" id="IPR051122">
    <property type="entry name" value="SDR_DHRS6-like"/>
</dbReference>
<dbReference type="Proteomes" id="UP000237752">
    <property type="component" value="Unassembled WGS sequence"/>
</dbReference>
<comment type="caution">
    <text evidence="4">The sequence shown here is derived from an EMBL/GenBank/DDBJ whole genome shotgun (WGS) entry which is preliminary data.</text>
</comment>
<dbReference type="PRINTS" id="PR00081">
    <property type="entry name" value="GDHRDH"/>
</dbReference>
<dbReference type="PROSITE" id="PS00061">
    <property type="entry name" value="ADH_SHORT"/>
    <property type="match status" value="1"/>
</dbReference>
<dbReference type="PANTHER" id="PTHR43477">
    <property type="entry name" value="DIHYDROANTICAPSIN 7-DEHYDROGENASE"/>
    <property type="match status" value="1"/>
</dbReference>
<dbReference type="SMART" id="SM00822">
    <property type="entry name" value="PKS_KR"/>
    <property type="match status" value="1"/>
</dbReference>
<evidence type="ECO:0000259" key="3">
    <source>
        <dbReference type="SMART" id="SM00822"/>
    </source>
</evidence>
<dbReference type="EMBL" id="PVUE01000001">
    <property type="protein sequence ID" value="PRZ44168.1"/>
    <property type="molecule type" value="Genomic_DNA"/>
</dbReference>
<dbReference type="SUPFAM" id="SSF51735">
    <property type="entry name" value="NAD(P)-binding Rossmann-fold domains"/>
    <property type="match status" value="1"/>
</dbReference>
<evidence type="ECO:0000313" key="4">
    <source>
        <dbReference type="EMBL" id="PRZ44168.1"/>
    </source>
</evidence>
<evidence type="ECO:0000313" key="5">
    <source>
        <dbReference type="Proteomes" id="UP000237752"/>
    </source>
</evidence>
<dbReference type="InterPro" id="IPR036291">
    <property type="entry name" value="NAD(P)-bd_dom_sf"/>
</dbReference>
<dbReference type="FunFam" id="3.40.50.720:FF:000084">
    <property type="entry name" value="Short-chain dehydrogenase reductase"/>
    <property type="match status" value="1"/>
</dbReference>
<proteinExistence type="inferred from homology"/>
<keyword evidence="5" id="KW-1185">Reference proteome</keyword>
<dbReference type="InterPro" id="IPR020904">
    <property type="entry name" value="Sc_DH/Rdtase_CS"/>
</dbReference>
<dbReference type="Pfam" id="PF13561">
    <property type="entry name" value="adh_short_C2"/>
    <property type="match status" value="1"/>
</dbReference>
<comment type="similarity">
    <text evidence="1">Belongs to the short-chain dehydrogenases/reductases (SDR) family.</text>
</comment>
<feature type="domain" description="Ketoreductase" evidence="3">
    <location>
        <begin position="12"/>
        <end position="202"/>
    </location>
</feature>
<dbReference type="CDD" id="cd05233">
    <property type="entry name" value="SDR_c"/>
    <property type="match status" value="1"/>
</dbReference>
<dbReference type="GO" id="GO:0016491">
    <property type="term" value="F:oxidoreductase activity"/>
    <property type="evidence" value="ECO:0007669"/>
    <property type="project" value="UniProtKB-KW"/>
</dbReference>
<name>A0A2T1A761_9ACTN</name>
<protein>
    <submittedName>
        <fullName evidence="4">NAD(P)-dependent dehydrogenase (Short-subunit alcohol dehydrogenase family)</fullName>
    </submittedName>
</protein>
<gene>
    <name evidence="4" type="ORF">CLV47_101293</name>
</gene>
<evidence type="ECO:0000256" key="1">
    <source>
        <dbReference type="ARBA" id="ARBA00006484"/>
    </source>
</evidence>
<keyword evidence="2" id="KW-0560">Oxidoreductase</keyword>